<feature type="signal peptide" evidence="1">
    <location>
        <begin position="1"/>
        <end position="18"/>
    </location>
</feature>
<name>A0A2Z6MHL5_TRISU</name>
<feature type="chain" id="PRO_5016429750" description="Reverse transcriptase zinc-binding domain-containing protein" evidence="1">
    <location>
        <begin position="19"/>
        <end position="181"/>
    </location>
</feature>
<protein>
    <recommendedName>
        <fullName evidence="4">Reverse transcriptase zinc-binding domain-containing protein</fullName>
    </recommendedName>
</protein>
<evidence type="ECO:0000313" key="2">
    <source>
        <dbReference type="EMBL" id="GAU17618.1"/>
    </source>
</evidence>
<organism evidence="2 3">
    <name type="scientific">Trifolium subterraneum</name>
    <name type="common">Subterranean clover</name>
    <dbReference type="NCBI Taxonomy" id="3900"/>
    <lineage>
        <taxon>Eukaryota</taxon>
        <taxon>Viridiplantae</taxon>
        <taxon>Streptophyta</taxon>
        <taxon>Embryophyta</taxon>
        <taxon>Tracheophyta</taxon>
        <taxon>Spermatophyta</taxon>
        <taxon>Magnoliopsida</taxon>
        <taxon>eudicotyledons</taxon>
        <taxon>Gunneridae</taxon>
        <taxon>Pentapetalae</taxon>
        <taxon>rosids</taxon>
        <taxon>fabids</taxon>
        <taxon>Fabales</taxon>
        <taxon>Fabaceae</taxon>
        <taxon>Papilionoideae</taxon>
        <taxon>50 kb inversion clade</taxon>
        <taxon>NPAAA clade</taxon>
        <taxon>Hologalegina</taxon>
        <taxon>IRL clade</taxon>
        <taxon>Trifolieae</taxon>
        <taxon>Trifolium</taxon>
    </lineage>
</organism>
<evidence type="ECO:0000313" key="3">
    <source>
        <dbReference type="Proteomes" id="UP000242715"/>
    </source>
</evidence>
<dbReference type="AlphaFoldDB" id="A0A2Z6MHL5"/>
<proteinExistence type="predicted"/>
<evidence type="ECO:0008006" key="4">
    <source>
        <dbReference type="Google" id="ProtNLM"/>
    </source>
</evidence>
<accession>A0A2Z6MHL5</accession>
<keyword evidence="1" id="KW-0732">Signal</keyword>
<dbReference type="Proteomes" id="UP000242715">
    <property type="component" value="Unassembled WGS sequence"/>
</dbReference>
<dbReference type="EMBL" id="DF973174">
    <property type="protein sequence ID" value="GAU17618.1"/>
    <property type="molecule type" value="Genomic_DNA"/>
</dbReference>
<dbReference type="OrthoDB" id="1727818at2759"/>
<sequence length="181" mass="21098">MHSTSLILLLTFSQFSRATLYGFHSSSLRSKSCLVWRLFQNRIATKEDLYRRRVLDQELLQCIGDCGGEELLSRLFFKYPIFASVWYAIRHWLDIATVMPKETLAHQEQFADKKWDIHLQQRNMCKMVEEANVTSWNLLNIKTNNLDYNVSQWSLNPRACLGLPWPELIDADLKISVSAAD</sequence>
<reference evidence="3" key="1">
    <citation type="journal article" date="2017" name="Front. Plant Sci.">
        <title>Climate Clever Clovers: New Paradigm to Reduce the Environmental Footprint of Ruminants by Breeding Low Methanogenic Forages Utilizing Haplotype Variation.</title>
        <authorList>
            <person name="Kaur P."/>
            <person name="Appels R."/>
            <person name="Bayer P.E."/>
            <person name="Keeble-Gagnere G."/>
            <person name="Wang J."/>
            <person name="Hirakawa H."/>
            <person name="Shirasawa K."/>
            <person name="Vercoe P."/>
            <person name="Stefanova K."/>
            <person name="Durmic Z."/>
            <person name="Nichols P."/>
            <person name="Revell C."/>
            <person name="Isobe S.N."/>
            <person name="Edwards D."/>
            <person name="Erskine W."/>
        </authorList>
    </citation>
    <scope>NUCLEOTIDE SEQUENCE [LARGE SCALE GENOMIC DNA]</scope>
    <source>
        <strain evidence="3">cv. Daliak</strain>
    </source>
</reference>
<evidence type="ECO:0000256" key="1">
    <source>
        <dbReference type="SAM" id="SignalP"/>
    </source>
</evidence>
<gene>
    <name evidence="2" type="ORF">TSUD_254930</name>
</gene>
<keyword evidence="3" id="KW-1185">Reference proteome</keyword>